<protein>
    <recommendedName>
        <fullName evidence="5">Platelet-derived growth factor (PDGF) family profile domain-containing protein</fullName>
    </recommendedName>
</protein>
<dbReference type="PROSITE" id="PS00249">
    <property type="entry name" value="PDGF_1"/>
    <property type="match status" value="1"/>
</dbReference>
<evidence type="ECO:0000256" key="3">
    <source>
        <dbReference type="RuleBase" id="RU003818"/>
    </source>
</evidence>
<dbReference type="InterPro" id="IPR023581">
    <property type="entry name" value="PD_growth_factor_CS"/>
</dbReference>
<dbReference type="GO" id="GO:0005172">
    <property type="term" value="F:vascular endothelial growth factor receptor binding"/>
    <property type="evidence" value="ECO:0007669"/>
    <property type="project" value="TreeGrafter"/>
</dbReference>
<dbReference type="GO" id="GO:0042056">
    <property type="term" value="F:chemoattractant activity"/>
    <property type="evidence" value="ECO:0007669"/>
    <property type="project" value="TreeGrafter"/>
</dbReference>
<dbReference type="GO" id="GO:0001938">
    <property type="term" value="P:positive regulation of endothelial cell proliferation"/>
    <property type="evidence" value="ECO:0007669"/>
    <property type="project" value="TreeGrafter"/>
</dbReference>
<dbReference type="GO" id="GO:0048010">
    <property type="term" value="P:vascular endothelial growth factor receptor signaling pathway"/>
    <property type="evidence" value="ECO:0007669"/>
    <property type="project" value="TreeGrafter"/>
</dbReference>
<dbReference type="Pfam" id="PF00341">
    <property type="entry name" value="PDGF"/>
    <property type="match status" value="1"/>
</dbReference>
<sequence>MRFQYVVPHGAGARLPVVTSSDFSESRPSPRQDEVRIVVKSPPQLGETTSWFDVASPGTVFYKEHADGEEQHLKLLVREDNLPTSAPNPIQTPGLDMSKQQYLYKLIQQFVEDTWKDVMCPLPGTFFQDPAPVGPPVATPSSGSSESSPSVASSVDSSVSCRECCLGRGRGQGHGHVITFLEVYERSYCRTLETLVDIFQEYPDEVEYIFKPSCVPLMRCAGCCSDESLECVPKETHNVTMEIMKIKPHLSQHIGIMSFTEHSTCECSDSSLIEHPPDTTVIYI</sequence>
<reference evidence="6 7" key="1">
    <citation type="submission" date="2019-01" db="EMBL/GenBank/DDBJ databases">
        <title>Draft Genome and Complete Hox-Cluster Characterization of the Sterlet Sturgeon (Acipenser ruthenus).</title>
        <authorList>
            <person name="Wei Q."/>
        </authorList>
    </citation>
    <scope>NUCLEOTIDE SEQUENCE [LARGE SCALE GENOMIC DNA]</scope>
    <source>
        <strain evidence="6">WHYD16114868_AA</strain>
        <tissue evidence="6">Blood</tissue>
    </source>
</reference>
<dbReference type="InterPro" id="IPR050507">
    <property type="entry name" value="PDGF/VEGF_growth_factor"/>
</dbReference>
<evidence type="ECO:0000256" key="2">
    <source>
        <dbReference type="ARBA" id="ARBA00023157"/>
    </source>
</evidence>
<dbReference type="GO" id="GO:0038084">
    <property type="term" value="P:vascular endothelial growth factor signaling pathway"/>
    <property type="evidence" value="ECO:0007669"/>
    <property type="project" value="TreeGrafter"/>
</dbReference>
<dbReference type="AlphaFoldDB" id="A0A444U8D0"/>
<dbReference type="PANTHER" id="PTHR12025:SF5">
    <property type="entry name" value="VASCULAR ENDOTHELIAL GROWTH FACTOR A, LONG FORM"/>
    <property type="match status" value="1"/>
</dbReference>
<dbReference type="GO" id="GO:0005615">
    <property type="term" value="C:extracellular space"/>
    <property type="evidence" value="ECO:0007669"/>
    <property type="project" value="TreeGrafter"/>
</dbReference>
<keyword evidence="7" id="KW-1185">Reference proteome</keyword>
<dbReference type="Gene3D" id="2.10.90.10">
    <property type="entry name" value="Cystine-knot cytokines"/>
    <property type="match status" value="1"/>
</dbReference>
<name>A0A444U8D0_ACIRT</name>
<accession>A0A444U8D0</accession>
<dbReference type="GO" id="GO:0001666">
    <property type="term" value="P:response to hypoxia"/>
    <property type="evidence" value="ECO:0007669"/>
    <property type="project" value="TreeGrafter"/>
</dbReference>
<keyword evidence="2" id="KW-1015">Disulfide bond</keyword>
<dbReference type="Proteomes" id="UP000289886">
    <property type="component" value="Unassembled WGS sequence"/>
</dbReference>
<dbReference type="CDD" id="cd00135">
    <property type="entry name" value="PDGF"/>
    <property type="match status" value="1"/>
</dbReference>
<dbReference type="InterPro" id="IPR000072">
    <property type="entry name" value="PDGF/VEGF_dom"/>
</dbReference>
<evidence type="ECO:0000256" key="4">
    <source>
        <dbReference type="SAM" id="MobiDB-lite"/>
    </source>
</evidence>
<dbReference type="EMBL" id="SCEB01215099">
    <property type="protein sequence ID" value="RXM31339.1"/>
    <property type="molecule type" value="Genomic_DNA"/>
</dbReference>
<dbReference type="SUPFAM" id="SSF57501">
    <property type="entry name" value="Cystine-knot cytokines"/>
    <property type="match status" value="1"/>
</dbReference>
<organism evidence="6 7">
    <name type="scientific">Acipenser ruthenus</name>
    <name type="common">Sterlet sturgeon</name>
    <dbReference type="NCBI Taxonomy" id="7906"/>
    <lineage>
        <taxon>Eukaryota</taxon>
        <taxon>Metazoa</taxon>
        <taxon>Chordata</taxon>
        <taxon>Craniata</taxon>
        <taxon>Vertebrata</taxon>
        <taxon>Euteleostomi</taxon>
        <taxon>Actinopterygii</taxon>
        <taxon>Chondrostei</taxon>
        <taxon>Acipenseriformes</taxon>
        <taxon>Acipenseridae</taxon>
        <taxon>Acipenser</taxon>
    </lineage>
</organism>
<dbReference type="GO" id="GO:0060754">
    <property type="term" value="P:positive regulation of mast cell chemotaxis"/>
    <property type="evidence" value="ECO:0007669"/>
    <property type="project" value="TreeGrafter"/>
</dbReference>
<comment type="similarity">
    <text evidence="3">Belongs to the PDGF/VEGF growth factor family.</text>
</comment>
<dbReference type="InterPro" id="IPR029034">
    <property type="entry name" value="Cystine-knot_cytokine"/>
</dbReference>
<keyword evidence="1 3" id="KW-0339">Growth factor</keyword>
<dbReference type="SMART" id="SM00141">
    <property type="entry name" value="PDGF"/>
    <property type="match status" value="1"/>
</dbReference>
<dbReference type="PANTHER" id="PTHR12025">
    <property type="entry name" value="VASCULAR ENDOTHELIAL GROWTH FACTOR"/>
    <property type="match status" value="1"/>
</dbReference>
<evidence type="ECO:0000313" key="6">
    <source>
        <dbReference type="EMBL" id="RXM31339.1"/>
    </source>
</evidence>
<comment type="caution">
    <text evidence="6">The sequence shown here is derived from an EMBL/GenBank/DDBJ whole genome shotgun (WGS) entry which is preliminary data.</text>
</comment>
<proteinExistence type="inferred from homology"/>
<gene>
    <name evidence="6" type="ORF">EOD39_7117</name>
</gene>
<dbReference type="PROSITE" id="PS50278">
    <property type="entry name" value="PDGF_2"/>
    <property type="match status" value="1"/>
</dbReference>
<dbReference type="GO" id="GO:0050930">
    <property type="term" value="P:induction of positive chemotaxis"/>
    <property type="evidence" value="ECO:0007669"/>
    <property type="project" value="TreeGrafter"/>
</dbReference>
<evidence type="ECO:0000313" key="7">
    <source>
        <dbReference type="Proteomes" id="UP000289886"/>
    </source>
</evidence>
<dbReference type="GO" id="GO:0045766">
    <property type="term" value="P:positive regulation of angiogenesis"/>
    <property type="evidence" value="ECO:0007669"/>
    <property type="project" value="TreeGrafter"/>
</dbReference>
<dbReference type="GO" id="GO:0002040">
    <property type="term" value="P:sprouting angiogenesis"/>
    <property type="evidence" value="ECO:0007669"/>
    <property type="project" value="TreeGrafter"/>
</dbReference>
<dbReference type="GO" id="GO:0008083">
    <property type="term" value="F:growth factor activity"/>
    <property type="evidence" value="ECO:0007669"/>
    <property type="project" value="UniProtKB-KW"/>
</dbReference>
<feature type="domain" description="Platelet-derived growth factor (PDGF) family profile" evidence="5">
    <location>
        <begin position="176"/>
        <end position="272"/>
    </location>
</feature>
<evidence type="ECO:0000256" key="1">
    <source>
        <dbReference type="ARBA" id="ARBA00023030"/>
    </source>
</evidence>
<evidence type="ECO:0000259" key="5">
    <source>
        <dbReference type="PROSITE" id="PS50278"/>
    </source>
</evidence>
<dbReference type="GO" id="GO:0016020">
    <property type="term" value="C:membrane"/>
    <property type="evidence" value="ECO:0007669"/>
    <property type="project" value="InterPro"/>
</dbReference>
<feature type="compositionally biased region" description="Low complexity" evidence="4">
    <location>
        <begin position="141"/>
        <end position="154"/>
    </location>
</feature>
<feature type="region of interest" description="Disordered" evidence="4">
    <location>
        <begin position="131"/>
        <end position="154"/>
    </location>
</feature>